<dbReference type="GO" id="GO:0062193">
    <property type="term" value="F:D-ribose pyranase activity"/>
    <property type="evidence" value="ECO:0007669"/>
    <property type="project" value="UniProtKB-EC"/>
</dbReference>
<dbReference type="RefSeq" id="WP_146407823.1">
    <property type="nucleotide sequence ID" value="NZ_SJPU01000002.1"/>
</dbReference>
<dbReference type="AlphaFoldDB" id="A0A5C6BVN5"/>
<reference evidence="4 5" key="1">
    <citation type="journal article" date="2020" name="Antonie Van Leeuwenhoek">
        <title>Rhodopirellula heiligendammensis sp. nov., Rhodopirellula pilleata sp. nov., and Rhodopirellula solitaria sp. nov. isolated from natural or artificial marine surfaces in Northern Germany and California, USA, and emended description of the genus Rhodopirellula.</title>
        <authorList>
            <person name="Kallscheuer N."/>
            <person name="Wiegand S."/>
            <person name="Jogler M."/>
            <person name="Boedeker C."/>
            <person name="Peeters S.H."/>
            <person name="Rast P."/>
            <person name="Heuer A."/>
            <person name="Jetten M.S.M."/>
            <person name="Rohde M."/>
            <person name="Jogler C."/>
        </authorList>
    </citation>
    <scope>NUCLEOTIDE SEQUENCE [LARGE SCALE GENOMIC DNA]</scope>
    <source>
        <strain evidence="4 5">Poly21</strain>
    </source>
</reference>
<comment type="caution">
    <text evidence="4">The sequence shown here is derived from an EMBL/GenBank/DDBJ whole genome shotgun (WGS) entry which is preliminary data.</text>
</comment>
<dbReference type="Proteomes" id="UP000319908">
    <property type="component" value="Unassembled WGS sequence"/>
</dbReference>
<dbReference type="InterPro" id="IPR023750">
    <property type="entry name" value="RbsD-like_sf"/>
</dbReference>
<proteinExistence type="predicted"/>
<name>A0A5C6BVN5_9BACT</name>
<dbReference type="PANTHER" id="PTHR31690:SF4">
    <property type="entry name" value="FUCOSE MUTAROTASE"/>
    <property type="match status" value="1"/>
</dbReference>
<dbReference type="Pfam" id="PF05025">
    <property type="entry name" value="RbsD_FucU"/>
    <property type="match status" value="1"/>
</dbReference>
<keyword evidence="5" id="KW-1185">Reference proteome</keyword>
<protein>
    <submittedName>
        <fullName evidence="4">L-fucose mutarotase</fullName>
        <ecNumber evidence="4">5.1.3.-</ecNumber>
    </submittedName>
</protein>
<sequence>MLLTQLIHPEISAILAAAGHHSTILIADGNYPALNKRGPHAKLVSMNLTPGLITCDQALKALLTAIPIEAAMTMQTETEGPYALDGDPPVWHDYRASFAAAGSKVQLQPLEKWAFYDHVITADHVLTIQTGDQQRYANLLLSVGVRMDE</sequence>
<organism evidence="4 5">
    <name type="scientific">Allorhodopirellula heiligendammensis</name>
    <dbReference type="NCBI Taxonomy" id="2714739"/>
    <lineage>
        <taxon>Bacteria</taxon>
        <taxon>Pseudomonadati</taxon>
        <taxon>Planctomycetota</taxon>
        <taxon>Planctomycetia</taxon>
        <taxon>Pirellulales</taxon>
        <taxon>Pirellulaceae</taxon>
        <taxon>Allorhodopirellula</taxon>
    </lineage>
</organism>
<keyword evidence="2 4" id="KW-0413">Isomerase</keyword>
<dbReference type="EC" id="5.1.3.-" evidence="4"/>
<evidence type="ECO:0000256" key="3">
    <source>
        <dbReference type="ARBA" id="ARBA00036324"/>
    </source>
</evidence>
<dbReference type="InterPro" id="IPR007721">
    <property type="entry name" value="RbsD_FucU"/>
</dbReference>
<evidence type="ECO:0000256" key="2">
    <source>
        <dbReference type="ARBA" id="ARBA00023235"/>
    </source>
</evidence>
<dbReference type="InterPro" id="IPR050443">
    <property type="entry name" value="RbsD/FucU_mutarotase"/>
</dbReference>
<dbReference type="GO" id="GO:0006004">
    <property type="term" value="P:fucose metabolic process"/>
    <property type="evidence" value="ECO:0007669"/>
    <property type="project" value="TreeGrafter"/>
</dbReference>
<dbReference type="Gene3D" id="3.40.1650.10">
    <property type="entry name" value="RbsD-like domain"/>
    <property type="match status" value="1"/>
</dbReference>
<evidence type="ECO:0000313" key="4">
    <source>
        <dbReference type="EMBL" id="TWU16098.1"/>
    </source>
</evidence>
<dbReference type="SUPFAM" id="SSF102546">
    <property type="entry name" value="RbsD-like"/>
    <property type="match status" value="1"/>
</dbReference>
<accession>A0A5C6BVN5</accession>
<dbReference type="PANTHER" id="PTHR31690">
    <property type="entry name" value="FUCOSE MUTAROTASE"/>
    <property type="match status" value="1"/>
</dbReference>
<comment type="catalytic activity">
    <reaction evidence="1">
        <text>beta-D-ribopyranose = beta-D-ribofuranose</text>
        <dbReference type="Rhea" id="RHEA:25432"/>
        <dbReference type="ChEBI" id="CHEBI:27476"/>
        <dbReference type="ChEBI" id="CHEBI:47002"/>
        <dbReference type="EC" id="5.4.99.62"/>
    </reaction>
</comment>
<gene>
    <name evidence="4" type="primary">fucU</name>
    <name evidence="4" type="ORF">Poly21_33030</name>
</gene>
<dbReference type="OrthoDB" id="9805009at2"/>
<dbReference type="EMBL" id="SJPU01000002">
    <property type="protein sequence ID" value="TWU16098.1"/>
    <property type="molecule type" value="Genomic_DNA"/>
</dbReference>
<evidence type="ECO:0000313" key="5">
    <source>
        <dbReference type="Proteomes" id="UP000319908"/>
    </source>
</evidence>
<comment type="catalytic activity">
    <reaction evidence="3">
        <text>alpha-L-fucose = beta-L-fucose</text>
        <dbReference type="Rhea" id="RHEA:25580"/>
        <dbReference type="ChEBI" id="CHEBI:42548"/>
        <dbReference type="ChEBI" id="CHEBI:42589"/>
        <dbReference type="EC" id="5.1.3.29"/>
    </reaction>
</comment>
<evidence type="ECO:0000256" key="1">
    <source>
        <dbReference type="ARBA" id="ARBA00000223"/>
    </source>
</evidence>
<dbReference type="GO" id="GO:0036373">
    <property type="term" value="F:L-fucose mutarotase activity"/>
    <property type="evidence" value="ECO:0007669"/>
    <property type="project" value="UniProtKB-EC"/>
</dbReference>
<dbReference type="GO" id="GO:0042806">
    <property type="term" value="F:fucose binding"/>
    <property type="evidence" value="ECO:0007669"/>
    <property type="project" value="TreeGrafter"/>
</dbReference>